<comment type="caution">
    <text evidence="1">The sequence shown here is derived from an EMBL/GenBank/DDBJ whole genome shotgun (WGS) entry which is preliminary data.</text>
</comment>
<name>X0V8N4_9ZZZZ</name>
<dbReference type="AlphaFoldDB" id="X0V8N4"/>
<protein>
    <submittedName>
        <fullName evidence="1">Uncharacterized protein</fullName>
    </submittedName>
</protein>
<dbReference type="EMBL" id="BARS01025844">
    <property type="protein sequence ID" value="GAG08848.1"/>
    <property type="molecule type" value="Genomic_DNA"/>
</dbReference>
<sequence>NWVSEDFPNPQDVEQLPHLSPLILSSFPLTE</sequence>
<gene>
    <name evidence="1" type="ORF">S01H1_40791</name>
</gene>
<organism evidence="1">
    <name type="scientific">marine sediment metagenome</name>
    <dbReference type="NCBI Taxonomy" id="412755"/>
    <lineage>
        <taxon>unclassified sequences</taxon>
        <taxon>metagenomes</taxon>
        <taxon>ecological metagenomes</taxon>
    </lineage>
</organism>
<reference evidence="1" key="1">
    <citation type="journal article" date="2014" name="Front. Microbiol.">
        <title>High frequency of phylogenetically diverse reductive dehalogenase-homologous genes in deep subseafloor sedimentary metagenomes.</title>
        <authorList>
            <person name="Kawai M."/>
            <person name="Futagami T."/>
            <person name="Toyoda A."/>
            <person name="Takaki Y."/>
            <person name="Nishi S."/>
            <person name="Hori S."/>
            <person name="Arai W."/>
            <person name="Tsubouchi T."/>
            <person name="Morono Y."/>
            <person name="Uchiyama I."/>
            <person name="Ito T."/>
            <person name="Fujiyama A."/>
            <person name="Inagaki F."/>
            <person name="Takami H."/>
        </authorList>
    </citation>
    <scope>NUCLEOTIDE SEQUENCE</scope>
    <source>
        <strain evidence="1">Expedition CK06-06</strain>
    </source>
</reference>
<accession>X0V8N4</accession>
<proteinExistence type="predicted"/>
<feature type="non-terminal residue" evidence="1">
    <location>
        <position position="1"/>
    </location>
</feature>
<evidence type="ECO:0000313" key="1">
    <source>
        <dbReference type="EMBL" id="GAG08848.1"/>
    </source>
</evidence>